<dbReference type="SUPFAM" id="SSF51161">
    <property type="entry name" value="Trimeric LpxA-like enzymes"/>
    <property type="match status" value="1"/>
</dbReference>
<reference evidence="6 7" key="1">
    <citation type="submission" date="2020-01" db="EMBL/GenBank/DDBJ databases">
        <authorList>
            <consortium name="DOE Joint Genome Institute"/>
            <person name="Haridas S."/>
            <person name="Albert R."/>
            <person name="Binder M."/>
            <person name="Bloem J."/>
            <person name="Labutti K."/>
            <person name="Salamov A."/>
            <person name="Andreopoulos B."/>
            <person name="Baker S.E."/>
            <person name="Barry K."/>
            <person name="Bills G."/>
            <person name="Bluhm B.H."/>
            <person name="Cannon C."/>
            <person name="Castanera R."/>
            <person name="Culley D.E."/>
            <person name="Daum C."/>
            <person name="Ezra D."/>
            <person name="Gonzalez J.B."/>
            <person name="Henrissat B."/>
            <person name="Kuo A."/>
            <person name="Liang C."/>
            <person name="Lipzen A."/>
            <person name="Lutzoni F."/>
            <person name="Magnuson J."/>
            <person name="Mondo S."/>
            <person name="Nolan M."/>
            <person name="Ohm R."/>
            <person name="Pangilinan J."/>
            <person name="Park H.-J.H."/>
            <person name="Ramirez L."/>
            <person name="Alfaro M."/>
            <person name="Sun H."/>
            <person name="Tritt A."/>
            <person name="Yoshinaga Y."/>
            <person name="Zwiers L.-H.L."/>
            <person name="Turgeon B.G."/>
            <person name="Goodwin S.B."/>
            <person name="Spatafora J.W."/>
            <person name="Crous P.W."/>
            <person name="Grigoriev I.V."/>
        </authorList>
    </citation>
    <scope>NUCLEOTIDE SEQUENCE [LARGE SCALE GENOMIC DNA]</scope>
    <source>
        <strain evidence="6 7">CBS 611.86</strain>
    </source>
</reference>
<dbReference type="GO" id="GO:0008374">
    <property type="term" value="F:O-acyltransferase activity"/>
    <property type="evidence" value="ECO:0007669"/>
    <property type="project" value="TreeGrafter"/>
</dbReference>
<feature type="compositionally biased region" description="Basic and acidic residues" evidence="4">
    <location>
        <begin position="197"/>
        <end position="212"/>
    </location>
</feature>
<dbReference type="PANTHER" id="PTHR23416">
    <property type="entry name" value="SIALIC ACID SYNTHASE-RELATED"/>
    <property type="match status" value="1"/>
</dbReference>
<dbReference type="SUPFAM" id="SSF57701">
    <property type="entry name" value="Zn2/Cys6 DNA-binding domain"/>
    <property type="match status" value="1"/>
</dbReference>
<dbReference type="SMART" id="SM00066">
    <property type="entry name" value="GAL4"/>
    <property type="match status" value="1"/>
</dbReference>
<dbReference type="PROSITE" id="PS00463">
    <property type="entry name" value="ZN2_CY6_FUNGAL_1"/>
    <property type="match status" value="1"/>
</dbReference>
<evidence type="ECO:0000256" key="3">
    <source>
        <dbReference type="ARBA" id="ARBA00023242"/>
    </source>
</evidence>
<keyword evidence="2" id="KW-0808">Transferase</keyword>
<dbReference type="Gene3D" id="4.10.240.10">
    <property type="entry name" value="Zn(2)-C6 fungal-type DNA-binding domain"/>
    <property type="match status" value="1"/>
</dbReference>
<dbReference type="InterPro" id="IPR024688">
    <property type="entry name" value="Mac_dom"/>
</dbReference>
<name>A0A7C8HY57_9PLEO</name>
<dbReference type="InterPro" id="IPR036864">
    <property type="entry name" value="Zn2-C6_fun-type_DNA-bd_sf"/>
</dbReference>
<feature type="region of interest" description="Disordered" evidence="4">
    <location>
        <begin position="315"/>
        <end position="504"/>
    </location>
</feature>
<feature type="compositionally biased region" description="Polar residues" evidence="4">
    <location>
        <begin position="428"/>
        <end position="441"/>
    </location>
</feature>
<dbReference type="SMART" id="SM01266">
    <property type="entry name" value="Mac"/>
    <property type="match status" value="1"/>
</dbReference>
<gene>
    <name evidence="6" type="ORF">BDV95DRAFT_613432</name>
</gene>
<dbReference type="Proteomes" id="UP000481861">
    <property type="component" value="Unassembled WGS sequence"/>
</dbReference>
<dbReference type="AlphaFoldDB" id="A0A7C8HY57"/>
<keyword evidence="3" id="KW-0539">Nucleus</keyword>
<dbReference type="Pfam" id="PF00172">
    <property type="entry name" value="Zn_clus"/>
    <property type="match status" value="1"/>
</dbReference>
<evidence type="ECO:0000256" key="4">
    <source>
        <dbReference type="SAM" id="MobiDB-lite"/>
    </source>
</evidence>
<dbReference type="Pfam" id="PF00132">
    <property type="entry name" value="Hexapep"/>
    <property type="match status" value="1"/>
</dbReference>
<dbReference type="GO" id="GO:0008270">
    <property type="term" value="F:zinc ion binding"/>
    <property type="evidence" value="ECO:0007669"/>
    <property type="project" value="InterPro"/>
</dbReference>
<dbReference type="CDD" id="cd00067">
    <property type="entry name" value="GAL4"/>
    <property type="match status" value="1"/>
</dbReference>
<dbReference type="EMBL" id="JAADJZ010000051">
    <property type="protein sequence ID" value="KAF2864597.1"/>
    <property type="molecule type" value="Genomic_DNA"/>
</dbReference>
<dbReference type="PROSITE" id="PS50048">
    <property type="entry name" value="ZN2_CY6_FUNGAL_2"/>
    <property type="match status" value="1"/>
</dbReference>
<sequence>MPSVVHAPLLNTPGFMLKEKSGEPLVSAFTAVNGRASPPSPRSLHAMNGMTSDTIHVRSFPRNSPDRNQDPKAPLLGRDDWNPGPRLSENGLSNGHHSLSPSRSRSPDSSAKRKRSSSTEDGSSYPSPPSPNGSPPSRRRRGSYGPGSGHNSPNTALPTHAYSLEHQQRTLPPVDRREHDRNWHSRDSQDGTQRNYPDSRHRDPRSIEEASRDLNGGLHSDMNGADSPDDEQGNTTEITRAGVHVDPKKRKRQFANRTKTGCGTCRRRKKKCDEAKPECKCNNCSRGGFICEGYANKIPWPKNGVTKTHPPLQAKDRFAADSAQLYHNHGTNNREAYPDPNAPNGNDGTRARPTVVEEHERQPTANGWGWRDPPRASYPPEQRQPSDYPPPPPTSGHGRPPSNDHHAPHPSQGTPQQRQHNPRIFHHTPQTMSQVVSSSPVVTAEAALHHQSQQPHQPHSQPPMHQAPQTAAPPGPPPSHYIPAPPPPPPKSEKDKMLNGEPFQPFHPQLLEEREKCKGAVYRFNNTSNAALEIARDERDRHFRSILAAKWTQQYRSPDPPRIGHLGREVYVETPFMCDYGYNICIADRVDIGTHCKFLDSGRITVGRNTTIGPNVTIDTQRVPTDFKTIKGTKRTAVTAEVHISENVHIGANCTIMAGVRIGTGAIVYPGSVVIRDVPRDVVVRGNPAEVRVVHWED</sequence>
<comment type="caution">
    <text evidence="6">The sequence shown here is derived from an EMBL/GenBank/DDBJ whole genome shotgun (WGS) entry which is preliminary data.</text>
</comment>
<dbReference type="GO" id="GO:0016407">
    <property type="term" value="F:acetyltransferase activity"/>
    <property type="evidence" value="ECO:0007669"/>
    <property type="project" value="InterPro"/>
</dbReference>
<feature type="domain" description="Zn(2)-C6 fungal-type" evidence="5">
    <location>
        <begin position="261"/>
        <end position="291"/>
    </location>
</feature>
<dbReference type="InterPro" id="IPR001451">
    <property type="entry name" value="Hexapep"/>
</dbReference>
<dbReference type="PANTHER" id="PTHR23416:SF76">
    <property type="entry name" value="ZN(II)2CYS6 TRANSCRIPTION FACTOR (EUROFUNG)"/>
    <property type="match status" value="1"/>
</dbReference>
<dbReference type="OrthoDB" id="25818at2759"/>
<feature type="compositionally biased region" description="Low complexity" evidence="4">
    <location>
        <begin position="449"/>
        <end position="470"/>
    </location>
</feature>
<proteinExistence type="inferred from homology"/>
<evidence type="ECO:0000313" key="7">
    <source>
        <dbReference type="Proteomes" id="UP000481861"/>
    </source>
</evidence>
<dbReference type="GO" id="GO:0000981">
    <property type="term" value="F:DNA-binding transcription factor activity, RNA polymerase II-specific"/>
    <property type="evidence" value="ECO:0007669"/>
    <property type="project" value="InterPro"/>
</dbReference>
<feature type="compositionally biased region" description="Low complexity" evidence="4">
    <location>
        <begin position="98"/>
        <end position="109"/>
    </location>
</feature>
<keyword evidence="7" id="KW-1185">Reference proteome</keyword>
<dbReference type="Pfam" id="PF12464">
    <property type="entry name" value="Mac"/>
    <property type="match status" value="1"/>
</dbReference>
<evidence type="ECO:0000259" key="5">
    <source>
        <dbReference type="PROSITE" id="PS50048"/>
    </source>
</evidence>
<organism evidence="6 7">
    <name type="scientific">Massariosphaeria phaeospora</name>
    <dbReference type="NCBI Taxonomy" id="100035"/>
    <lineage>
        <taxon>Eukaryota</taxon>
        <taxon>Fungi</taxon>
        <taxon>Dikarya</taxon>
        <taxon>Ascomycota</taxon>
        <taxon>Pezizomycotina</taxon>
        <taxon>Dothideomycetes</taxon>
        <taxon>Pleosporomycetidae</taxon>
        <taxon>Pleosporales</taxon>
        <taxon>Pleosporales incertae sedis</taxon>
        <taxon>Massariosphaeria</taxon>
    </lineage>
</organism>
<feature type="compositionally biased region" description="Pro residues" evidence="4">
    <location>
        <begin position="471"/>
        <end position="490"/>
    </location>
</feature>
<dbReference type="InterPro" id="IPR001138">
    <property type="entry name" value="Zn2Cys6_DnaBD"/>
</dbReference>
<accession>A0A7C8HY57</accession>
<evidence type="ECO:0000256" key="2">
    <source>
        <dbReference type="ARBA" id="ARBA00022679"/>
    </source>
</evidence>
<dbReference type="Gene3D" id="2.160.10.10">
    <property type="entry name" value="Hexapeptide repeat proteins"/>
    <property type="match status" value="1"/>
</dbReference>
<evidence type="ECO:0000313" key="6">
    <source>
        <dbReference type="EMBL" id="KAF2864597.1"/>
    </source>
</evidence>
<evidence type="ECO:0000256" key="1">
    <source>
        <dbReference type="ARBA" id="ARBA00007274"/>
    </source>
</evidence>
<feature type="region of interest" description="Disordered" evidence="4">
    <location>
        <begin position="32"/>
        <end position="267"/>
    </location>
</feature>
<protein>
    <recommendedName>
        <fullName evidence="5">Zn(2)-C6 fungal-type domain-containing protein</fullName>
    </recommendedName>
</protein>
<comment type="similarity">
    <text evidence="1">Belongs to the transferase hexapeptide repeat family.</text>
</comment>
<dbReference type="InterPro" id="IPR051159">
    <property type="entry name" value="Hexapeptide_acetyltransf"/>
</dbReference>
<feature type="compositionally biased region" description="Basic and acidic residues" evidence="4">
    <location>
        <begin position="174"/>
        <end position="189"/>
    </location>
</feature>
<dbReference type="InterPro" id="IPR011004">
    <property type="entry name" value="Trimer_LpxA-like_sf"/>
</dbReference>